<keyword evidence="1" id="KW-0812">Transmembrane</keyword>
<gene>
    <name evidence="2" type="ORF">HKI81_10110</name>
</gene>
<reference evidence="2 3" key="1">
    <citation type="submission" date="2020-04" db="EMBL/GenBank/DDBJ databases">
        <title>Draft genome sequence of Caldanaerobacter sunterraneus. strain 1523vc isolated from Griffin hot spring, Kamchatka, Russia.</title>
        <authorList>
            <person name="Toshchakov S.V."/>
            <person name="Podosokorskaya O.A."/>
            <person name="Kublanov I.V."/>
            <person name="Korzhenkov A."/>
            <person name="Patrushev M.V."/>
        </authorList>
    </citation>
    <scope>NUCLEOTIDE SEQUENCE [LARGE SCALE GENOMIC DNA]</scope>
    <source>
        <strain evidence="2 3">1523vc</strain>
    </source>
</reference>
<keyword evidence="1" id="KW-1133">Transmembrane helix</keyword>
<evidence type="ECO:0000256" key="1">
    <source>
        <dbReference type="SAM" id="Phobius"/>
    </source>
</evidence>
<sequence length="60" mass="6663">MFKKVLGFLKDEKGVHLLELLIGIGIVGMLGVIVYVGLKNFAPDFLDNFLNGIKNAIRIF</sequence>
<keyword evidence="1" id="KW-0472">Membrane</keyword>
<organism evidence="2 3">
    <name type="scientific">Caldanaerobacter subterraneus</name>
    <dbReference type="NCBI Taxonomy" id="911092"/>
    <lineage>
        <taxon>Bacteria</taxon>
        <taxon>Bacillati</taxon>
        <taxon>Bacillota</taxon>
        <taxon>Clostridia</taxon>
        <taxon>Thermoanaerobacterales</taxon>
        <taxon>Thermoanaerobacteraceae</taxon>
        <taxon>Caldanaerobacter</taxon>
    </lineage>
</organism>
<feature type="transmembrane region" description="Helical" evidence="1">
    <location>
        <begin position="20"/>
        <end position="38"/>
    </location>
</feature>
<dbReference type="RefSeq" id="WP_170271352.1">
    <property type="nucleotide sequence ID" value="NZ_JABEQB010000031.1"/>
</dbReference>
<comment type="caution">
    <text evidence="2">The sequence shown here is derived from an EMBL/GenBank/DDBJ whole genome shotgun (WGS) entry which is preliminary data.</text>
</comment>
<evidence type="ECO:0000313" key="3">
    <source>
        <dbReference type="Proteomes" id="UP000529861"/>
    </source>
</evidence>
<proteinExistence type="predicted"/>
<dbReference type="Proteomes" id="UP000529861">
    <property type="component" value="Unassembled WGS sequence"/>
</dbReference>
<accession>A0A7Y2L8D4</accession>
<protein>
    <submittedName>
        <fullName evidence="2">Uncharacterized protein</fullName>
    </submittedName>
</protein>
<dbReference type="AlphaFoldDB" id="A0A7Y2L8D4"/>
<name>A0A7Y2L8D4_9THEO</name>
<evidence type="ECO:0000313" key="2">
    <source>
        <dbReference type="EMBL" id="NNG67562.1"/>
    </source>
</evidence>
<dbReference type="EMBL" id="JABEQB010000031">
    <property type="protein sequence ID" value="NNG67562.1"/>
    <property type="molecule type" value="Genomic_DNA"/>
</dbReference>